<evidence type="ECO:0000313" key="2">
    <source>
        <dbReference type="EMBL" id="NYG21189.1"/>
    </source>
</evidence>
<evidence type="ECO:0000313" key="3">
    <source>
        <dbReference type="Proteomes" id="UP000549066"/>
    </source>
</evidence>
<keyword evidence="3" id="KW-1185">Reference proteome</keyword>
<sequence>MDDLELTRRIRAARPDLPLRGTPLDAAATQTLQQITTETGVRRTARRHPVYLSVAAAVAVFLAVTVGAFFAARPAPVYAAATPPLLQITPIDGSAKDLFMQLSSHMKEPASQGDIRFQSWSLSLTVGEDSSIESVAVEPEVRTVQHSLDGSRIEVRRGAPYDSFGNPIETSAYHVGELIWAEEFEPGAFPYVYGEPPTTAEEFRPYLQQVSGRPDMTSGDYLLELNSLLGERSLSVEQTRAALEFLAVLPDLDVEGRVVDRLGRPGISFASTSRLPDEYVDRVIVSTEGAGILSIETTYVGHDRTDIQAPAVINYTAWE</sequence>
<comment type="caution">
    <text evidence="2">The sequence shown here is derived from an EMBL/GenBank/DDBJ whole genome shotgun (WGS) entry which is preliminary data.</text>
</comment>
<gene>
    <name evidence="2" type="ORF">BJY17_001936</name>
</gene>
<keyword evidence="1" id="KW-0472">Membrane</keyword>
<dbReference type="RefSeq" id="WP_246303694.1">
    <property type="nucleotide sequence ID" value="NZ_JACCFI010000001.1"/>
</dbReference>
<feature type="transmembrane region" description="Helical" evidence="1">
    <location>
        <begin position="50"/>
        <end position="72"/>
    </location>
</feature>
<dbReference type="Proteomes" id="UP000549066">
    <property type="component" value="Unassembled WGS sequence"/>
</dbReference>
<evidence type="ECO:0000256" key="1">
    <source>
        <dbReference type="SAM" id="Phobius"/>
    </source>
</evidence>
<name>A0A852WTB2_9MICO</name>
<evidence type="ECO:0008006" key="4">
    <source>
        <dbReference type="Google" id="ProtNLM"/>
    </source>
</evidence>
<dbReference type="EMBL" id="JACCFI010000001">
    <property type="protein sequence ID" value="NYG21189.1"/>
    <property type="molecule type" value="Genomic_DNA"/>
</dbReference>
<proteinExistence type="predicted"/>
<keyword evidence="1" id="KW-0812">Transmembrane</keyword>
<reference evidence="2 3" key="1">
    <citation type="submission" date="2020-07" db="EMBL/GenBank/DDBJ databases">
        <title>Sequencing the genomes of 1000 actinobacteria strains.</title>
        <authorList>
            <person name="Klenk H.-P."/>
        </authorList>
    </citation>
    <scope>NUCLEOTIDE SEQUENCE [LARGE SCALE GENOMIC DNA]</scope>
    <source>
        <strain evidence="2 3">DSM 8598</strain>
    </source>
</reference>
<accession>A0A852WTB2</accession>
<organism evidence="2 3">
    <name type="scientific">Agromyces hippuratus</name>
    <dbReference type="NCBI Taxonomy" id="286438"/>
    <lineage>
        <taxon>Bacteria</taxon>
        <taxon>Bacillati</taxon>
        <taxon>Actinomycetota</taxon>
        <taxon>Actinomycetes</taxon>
        <taxon>Micrococcales</taxon>
        <taxon>Microbacteriaceae</taxon>
        <taxon>Agromyces</taxon>
    </lineage>
</organism>
<keyword evidence="1" id="KW-1133">Transmembrane helix</keyword>
<protein>
    <recommendedName>
        <fullName evidence="4">CU044_5270 family protein</fullName>
    </recommendedName>
</protein>
<dbReference type="AlphaFoldDB" id="A0A852WTB2"/>